<name>A0ABY2NND1_9LEPT</name>
<dbReference type="SUPFAM" id="SSF51735">
    <property type="entry name" value="NAD(P)-binding Rossmann-fold domains"/>
    <property type="match status" value="1"/>
</dbReference>
<organism evidence="3 4">
    <name type="scientific">Leptospira vanthielii</name>
    <dbReference type="NCBI Taxonomy" id="293085"/>
    <lineage>
        <taxon>Bacteria</taxon>
        <taxon>Pseudomonadati</taxon>
        <taxon>Spirochaetota</taxon>
        <taxon>Spirochaetia</taxon>
        <taxon>Leptospirales</taxon>
        <taxon>Leptospiraceae</taxon>
        <taxon>Leptospira</taxon>
    </lineage>
</organism>
<dbReference type="InterPro" id="IPR036291">
    <property type="entry name" value="NAD(P)-bd_dom_sf"/>
</dbReference>
<feature type="domain" description="NAD-dependent epimerase/dehydratase" evidence="2">
    <location>
        <begin position="8"/>
        <end position="229"/>
    </location>
</feature>
<sequence>MKFTGTTLVTGANGFIGFELLKELSKDPTLKIRVTDLRNDRIQTIKNPNIEFVRSDIRKESELRPLFEGVDRVFHVAGICNLSTPYETLKPINVNAVDLITDIALEIKVKAYIHFSSSSVYGTYKGTPFQETDVCFPLDAYGKSKYDGEQIVLSKIPMGLSAVILRPCTVYGPGCNDGAGKVFSRPGKIAGIPGNGKQRLANVRVEDVASAAIYFSEREAVFGGIFNLADNSHPTLEEALDLAAEAFGSKINKIHIPLGLLKVLAKLETPIAKLRGKIPDLEFEAIKYLYNDYYMDNRKLKSVGYSLKYPDFKSSILKMKYFSKGEKNE</sequence>
<dbReference type="InterPro" id="IPR001509">
    <property type="entry name" value="Epimerase_deHydtase"/>
</dbReference>
<evidence type="ECO:0000313" key="4">
    <source>
        <dbReference type="Proteomes" id="UP000298112"/>
    </source>
</evidence>
<proteinExistence type="inferred from homology"/>
<dbReference type="Proteomes" id="UP000298112">
    <property type="component" value="Unassembled WGS sequence"/>
</dbReference>
<dbReference type="PANTHER" id="PTHR43000">
    <property type="entry name" value="DTDP-D-GLUCOSE 4,6-DEHYDRATASE-RELATED"/>
    <property type="match status" value="1"/>
</dbReference>
<comment type="caution">
    <text evidence="3">The sequence shown here is derived from an EMBL/GenBank/DDBJ whole genome shotgun (WGS) entry which is preliminary data.</text>
</comment>
<dbReference type="Pfam" id="PF01370">
    <property type="entry name" value="Epimerase"/>
    <property type="match status" value="1"/>
</dbReference>
<reference evidence="4" key="1">
    <citation type="journal article" date="2019" name="PLoS Negl. Trop. Dis.">
        <title>Revisiting the worldwide diversity of Leptospira species in the environment.</title>
        <authorList>
            <person name="Vincent A.T."/>
            <person name="Schiettekatte O."/>
            <person name="Bourhy P."/>
            <person name="Veyrier F.J."/>
            <person name="Picardeau M."/>
        </authorList>
    </citation>
    <scope>NUCLEOTIDE SEQUENCE [LARGE SCALE GENOMIC DNA]</scope>
    <source>
        <strain evidence="4">201601955</strain>
    </source>
</reference>
<dbReference type="EMBL" id="RQHF01000028">
    <property type="protein sequence ID" value="TGM52500.1"/>
    <property type="molecule type" value="Genomic_DNA"/>
</dbReference>
<dbReference type="RefSeq" id="WP_135659487.1">
    <property type="nucleotide sequence ID" value="NZ_RQHF01000028.1"/>
</dbReference>
<keyword evidence="4" id="KW-1185">Reference proteome</keyword>
<gene>
    <name evidence="3" type="ORF">EHQ95_12640</name>
</gene>
<protein>
    <submittedName>
        <fullName evidence="3">NAD-dependent epimerase/dehydratase family protein</fullName>
    </submittedName>
</protein>
<evidence type="ECO:0000313" key="3">
    <source>
        <dbReference type="EMBL" id="TGM52500.1"/>
    </source>
</evidence>
<evidence type="ECO:0000256" key="1">
    <source>
        <dbReference type="ARBA" id="ARBA00007637"/>
    </source>
</evidence>
<comment type="similarity">
    <text evidence="1">Belongs to the NAD(P)-dependent epimerase/dehydratase family.</text>
</comment>
<accession>A0ABY2NND1</accession>
<evidence type="ECO:0000259" key="2">
    <source>
        <dbReference type="Pfam" id="PF01370"/>
    </source>
</evidence>
<dbReference type="Gene3D" id="3.40.50.720">
    <property type="entry name" value="NAD(P)-binding Rossmann-like Domain"/>
    <property type="match status" value="1"/>
</dbReference>